<keyword evidence="2" id="KW-1003">Cell membrane</keyword>
<comment type="caution">
    <text evidence="9">The sequence shown here is derived from an EMBL/GenBank/DDBJ whole genome shotgun (WGS) entry which is preliminary data.</text>
</comment>
<evidence type="ECO:0000313" key="10">
    <source>
        <dbReference type="Proteomes" id="UP000266258"/>
    </source>
</evidence>
<proteinExistence type="predicted"/>
<dbReference type="GO" id="GO:0015035">
    <property type="term" value="F:protein-disulfide reductase activity"/>
    <property type="evidence" value="ECO:0007669"/>
    <property type="project" value="InterPro"/>
</dbReference>
<dbReference type="SUPFAM" id="SSF158442">
    <property type="entry name" value="DsbB-like"/>
    <property type="match status" value="1"/>
</dbReference>
<comment type="subcellular location">
    <subcellularLocation>
        <location evidence="1">Cell membrane</location>
        <topology evidence="1">Multi-pass membrane protein</topology>
    </subcellularLocation>
</comment>
<evidence type="ECO:0000256" key="7">
    <source>
        <dbReference type="ARBA" id="ARBA00023284"/>
    </source>
</evidence>
<evidence type="ECO:0000313" key="9">
    <source>
        <dbReference type="EMBL" id="RIY31387.1"/>
    </source>
</evidence>
<organism evidence="9 10">
    <name type="scientific">Psittacicella melopsittaci</name>
    <dbReference type="NCBI Taxonomy" id="2028576"/>
    <lineage>
        <taxon>Bacteria</taxon>
        <taxon>Pseudomonadati</taxon>
        <taxon>Pseudomonadota</taxon>
        <taxon>Gammaproteobacteria</taxon>
        <taxon>Pasteurellales</taxon>
        <taxon>Psittacicellaceae</taxon>
        <taxon>Psittacicella</taxon>
    </lineage>
</organism>
<keyword evidence="6 8" id="KW-0472">Membrane</keyword>
<dbReference type="InterPro" id="IPR023380">
    <property type="entry name" value="DsbB-like_sf"/>
</dbReference>
<dbReference type="GO" id="GO:0005886">
    <property type="term" value="C:plasma membrane"/>
    <property type="evidence" value="ECO:0007669"/>
    <property type="project" value="UniProtKB-SubCell"/>
</dbReference>
<accession>A0A3A1Y5D6</accession>
<dbReference type="AlphaFoldDB" id="A0A3A1Y5D6"/>
<keyword evidence="4" id="KW-0249">Electron transport</keyword>
<dbReference type="PANTHER" id="PTHR36570:SF3">
    <property type="entry name" value="DISULFIDE BOND FORMATION PROTEIN B"/>
    <property type="match status" value="1"/>
</dbReference>
<evidence type="ECO:0000256" key="8">
    <source>
        <dbReference type="SAM" id="Phobius"/>
    </source>
</evidence>
<feature type="transmembrane region" description="Helical" evidence="8">
    <location>
        <begin position="71"/>
        <end position="89"/>
    </location>
</feature>
<keyword evidence="4" id="KW-0813">Transport</keyword>
<feature type="transmembrane region" description="Helical" evidence="8">
    <location>
        <begin position="149"/>
        <end position="170"/>
    </location>
</feature>
<dbReference type="GO" id="GO:0006457">
    <property type="term" value="P:protein folding"/>
    <property type="evidence" value="ECO:0007669"/>
    <property type="project" value="InterPro"/>
</dbReference>
<keyword evidence="7" id="KW-0676">Redox-active center</keyword>
<evidence type="ECO:0000256" key="3">
    <source>
        <dbReference type="ARBA" id="ARBA00022692"/>
    </source>
</evidence>
<protein>
    <recommendedName>
        <fullName evidence="11">Disulfide bond formation protein B</fullName>
    </recommendedName>
</protein>
<dbReference type="Gene3D" id="1.20.1550.10">
    <property type="entry name" value="DsbB-like"/>
    <property type="match status" value="1"/>
</dbReference>
<dbReference type="InterPro" id="IPR050183">
    <property type="entry name" value="DsbB"/>
</dbReference>
<dbReference type="InterPro" id="IPR003752">
    <property type="entry name" value="DiS_bond_form_DsbB/BdbC"/>
</dbReference>
<reference evidence="9 10" key="1">
    <citation type="submission" date="2017-08" db="EMBL/GenBank/DDBJ databases">
        <title>Reclassification of Bisgaard taxon 37 and 44.</title>
        <authorList>
            <person name="Christensen H."/>
        </authorList>
    </citation>
    <scope>NUCLEOTIDE SEQUENCE [LARGE SCALE GENOMIC DNA]</scope>
    <source>
        <strain evidence="9 10">B96_4</strain>
    </source>
</reference>
<dbReference type="RefSeq" id="WP_119497861.1">
    <property type="nucleotide sequence ID" value="NZ_NRJH01000070.1"/>
</dbReference>
<dbReference type="OrthoDB" id="3711263at2"/>
<dbReference type="Proteomes" id="UP000266258">
    <property type="component" value="Unassembled WGS sequence"/>
</dbReference>
<keyword evidence="5 8" id="KW-1133">Transmembrane helix</keyword>
<dbReference type="EMBL" id="NRJH01000070">
    <property type="protein sequence ID" value="RIY31387.1"/>
    <property type="molecule type" value="Genomic_DNA"/>
</dbReference>
<keyword evidence="10" id="KW-1185">Reference proteome</keyword>
<evidence type="ECO:0000256" key="5">
    <source>
        <dbReference type="ARBA" id="ARBA00022989"/>
    </source>
</evidence>
<keyword evidence="3 8" id="KW-0812">Transmembrane</keyword>
<evidence type="ECO:0000256" key="2">
    <source>
        <dbReference type="ARBA" id="ARBA00022475"/>
    </source>
</evidence>
<dbReference type="Pfam" id="PF02600">
    <property type="entry name" value="DsbB"/>
    <property type="match status" value="1"/>
</dbReference>
<evidence type="ECO:0008006" key="11">
    <source>
        <dbReference type="Google" id="ProtNLM"/>
    </source>
</evidence>
<feature type="transmembrane region" description="Helical" evidence="8">
    <location>
        <begin position="48"/>
        <end position="64"/>
    </location>
</feature>
<name>A0A3A1Y5D6_9GAMM</name>
<evidence type="ECO:0000256" key="1">
    <source>
        <dbReference type="ARBA" id="ARBA00004651"/>
    </source>
</evidence>
<evidence type="ECO:0000256" key="6">
    <source>
        <dbReference type="ARBA" id="ARBA00023136"/>
    </source>
</evidence>
<evidence type="ECO:0000256" key="4">
    <source>
        <dbReference type="ARBA" id="ARBA00022982"/>
    </source>
</evidence>
<sequence>MRFLKRWSLTRFPWFLLFVTGVSANAYALVLQNYFNELPCYHCVIDRYYLYLIALAGLIGFIMPKFTLTRLVACLLFLYASVMGVLNNITHLDKIASHQANPFSIGSSCPLYFDLLGGLPQKYFPGVFAPLGNCETGGPTVLGLNLVEWTFVLFIALTVVAALVLISQVFRLPKKNGFSFSMKK</sequence>
<dbReference type="PANTHER" id="PTHR36570">
    <property type="entry name" value="DISULFIDE BOND FORMATION PROTEIN B"/>
    <property type="match status" value="1"/>
</dbReference>
<gene>
    <name evidence="9" type="ORF">CJP74_07500</name>
</gene>